<keyword evidence="2" id="KW-1185">Reference proteome</keyword>
<dbReference type="Proteomes" id="UP000250266">
    <property type="component" value="Unassembled WGS sequence"/>
</dbReference>
<gene>
    <name evidence="1" type="ORF">K432DRAFT_469239</name>
</gene>
<reference evidence="1 2" key="1">
    <citation type="journal article" date="2016" name="Nat. Commun.">
        <title>Ectomycorrhizal ecology is imprinted in the genome of the dominant symbiotic fungus Cenococcum geophilum.</title>
        <authorList>
            <consortium name="DOE Joint Genome Institute"/>
            <person name="Peter M."/>
            <person name="Kohler A."/>
            <person name="Ohm R.A."/>
            <person name="Kuo A."/>
            <person name="Krutzmann J."/>
            <person name="Morin E."/>
            <person name="Arend M."/>
            <person name="Barry K.W."/>
            <person name="Binder M."/>
            <person name="Choi C."/>
            <person name="Clum A."/>
            <person name="Copeland A."/>
            <person name="Grisel N."/>
            <person name="Haridas S."/>
            <person name="Kipfer T."/>
            <person name="LaButti K."/>
            <person name="Lindquist E."/>
            <person name="Lipzen A."/>
            <person name="Maire R."/>
            <person name="Meier B."/>
            <person name="Mihaltcheva S."/>
            <person name="Molinier V."/>
            <person name="Murat C."/>
            <person name="Poggeler S."/>
            <person name="Quandt C.A."/>
            <person name="Sperisen C."/>
            <person name="Tritt A."/>
            <person name="Tisserant E."/>
            <person name="Crous P.W."/>
            <person name="Henrissat B."/>
            <person name="Nehls U."/>
            <person name="Egli S."/>
            <person name="Spatafora J.W."/>
            <person name="Grigoriev I.V."/>
            <person name="Martin F.M."/>
        </authorList>
    </citation>
    <scope>NUCLEOTIDE SEQUENCE [LARGE SCALE GENOMIC DNA]</scope>
    <source>
        <strain evidence="1 2">CBS 459.81</strain>
    </source>
</reference>
<proteinExistence type="predicted"/>
<accession>A0A8E2DZJ3</accession>
<name>A0A8E2DZJ3_9PEZI</name>
<organism evidence="1 2">
    <name type="scientific">Lepidopterella palustris CBS 459.81</name>
    <dbReference type="NCBI Taxonomy" id="1314670"/>
    <lineage>
        <taxon>Eukaryota</taxon>
        <taxon>Fungi</taxon>
        <taxon>Dikarya</taxon>
        <taxon>Ascomycota</taxon>
        <taxon>Pezizomycotina</taxon>
        <taxon>Dothideomycetes</taxon>
        <taxon>Pleosporomycetidae</taxon>
        <taxon>Mytilinidiales</taxon>
        <taxon>Argynnaceae</taxon>
        <taxon>Lepidopterella</taxon>
    </lineage>
</organism>
<dbReference type="AlphaFoldDB" id="A0A8E2DZJ3"/>
<dbReference type="EMBL" id="KV745461">
    <property type="protein sequence ID" value="OCK74528.1"/>
    <property type="molecule type" value="Genomic_DNA"/>
</dbReference>
<sequence>MGEERPDSGTWATVQPVDPDAPFITLNFIDTPGLDDSGGELSKGLEVLEQTLYLLPPNLESGNLTQHGYPDAILMILNSNYSISQNVQHMYSSLCRMPMAGNRLGIVSIRFTTSSWMMRHHQSQQETASDLHISSGKNIPETWRRMLQRLTAFHQLFRDRPRQFFIDTIPRHRYPYEEFLTLNCITDMLKFISNRDEGVNRTGLHP</sequence>
<dbReference type="OrthoDB" id="8954335at2759"/>
<evidence type="ECO:0000313" key="1">
    <source>
        <dbReference type="EMBL" id="OCK74528.1"/>
    </source>
</evidence>
<evidence type="ECO:0000313" key="2">
    <source>
        <dbReference type="Proteomes" id="UP000250266"/>
    </source>
</evidence>
<protein>
    <submittedName>
        <fullName evidence="1">Uncharacterized protein</fullName>
    </submittedName>
</protein>